<feature type="region of interest" description="Disordered" evidence="1">
    <location>
        <begin position="1"/>
        <end position="21"/>
    </location>
</feature>
<organism evidence="2 3">
    <name type="scientific">Goekera deserti</name>
    <dbReference type="NCBI Taxonomy" id="2497753"/>
    <lineage>
        <taxon>Bacteria</taxon>
        <taxon>Bacillati</taxon>
        <taxon>Actinomycetota</taxon>
        <taxon>Actinomycetes</taxon>
        <taxon>Geodermatophilales</taxon>
        <taxon>Geodermatophilaceae</taxon>
        <taxon>Goekera</taxon>
    </lineage>
</organism>
<sequence>MDDTTAPRPQGATHMSTNADPLDTILRRAAPVDQASLDTPEVHDAIGAMLAQAHSRGDVDGQDGADVLPLTGERTGSRTAARRRTTVFRAAVATSLVLAAGTGVAAATGFLELHTGVFGEPGMTENDTSELLRAASPEVPDLLRSYVAELPLAPGFDAEPLIDRFMAGDHGLVQADGLRGQTFFWSVCSWELSWLDAHAAGDAEAQDRATVQLARFPDEPVLGDIDGAGVTESLRQIAAAAQAGDPRPIQRDTDVNCDLDIAR</sequence>
<evidence type="ECO:0000256" key="1">
    <source>
        <dbReference type="SAM" id="MobiDB-lite"/>
    </source>
</evidence>
<gene>
    <name evidence="2" type="ORF">G1H19_14370</name>
</gene>
<dbReference type="EMBL" id="JAAGWK010000021">
    <property type="protein sequence ID" value="NEL55180.1"/>
    <property type="molecule type" value="Genomic_DNA"/>
</dbReference>
<reference evidence="2 3" key="1">
    <citation type="submission" date="2020-02" db="EMBL/GenBank/DDBJ databases">
        <title>The whole genome sequence of CPCC 205119.</title>
        <authorList>
            <person name="Jiang Z."/>
        </authorList>
    </citation>
    <scope>NUCLEOTIDE SEQUENCE [LARGE SCALE GENOMIC DNA]</scope>
    <source>
        <strain evidence="2 3">CPCC 205119</strain>
    </source>
</reference>
<dbReference type="Proteomes" id="UP000470470">
    <property type="component" value="Unassembled WGS sequence"/>
</dbReference>
<keyword evidence="3" id="KW-1185">Reference proteome</keyword>
<proteinExistence type="predicted"/>
<name>A0A7K3WHI1_9ACTN</name>
<evidence type="ECO:0000313" key="3">
    <source>
        <dbReference type="Proteomes" id="UP000470470"/>
    </source>
</evidence>
<dbReference type="AlphaFoldDB" id="A0A7K3WHI1"/>
<protein>
    <submittedName>
        <fullName evidence="2">Uncharacterized protein</fullName>
    </submittedName>
</protein>
<evidence type="ECO:0000313" key="2">
    <source>
        <dbReference type="EMBL" id="NEL55180.1"/>
    </source>
</evidence>
<comment type="caution">
    <text evidence="2">The sequence shown here is derived from an EMBL/GenBank/DDBJ whole genome shotgun (WGS) entry which is preliminary data.</text>
</comment>
<dbReference type="RefSeq" id="WP_163638831.1">
    <property type="nucleotide sequence ID" value="NZ_JABEYD010000024.1"/>
</dbReference>
<accession>A0A7K3WHI1</accession>